<accession>A0A1E4SI74</accession>
<dbReference type="RefSeq" id="XP_020064323.1">
    <property type="nucleotide sequence ID" value="XM_020207291.1"/>
</dbReference>
<name>A0A1E4SI74_9ASCO</name>
<proteinExistence type="predicted"/>
<reference evidence="2" key="1">
    <citation type="submission" date="2016-05" db="EMBL/GenBank/DDBJ databases">
        <title>Comparative genomics of biotechnologically important yeasts.</title>
        <authorList>
            <consortium name="DOE Joint Genome Institute"/>
            <person name="Riley R."/>
            <person name="Haridas S."/>
            <person name="Wolfe K.H."/>
            <person name="Lopes M.R."/>
            <person name="Hittinger C.T."/>
            <person name="Goker M."/>
            <person name="Salamov A."/>
            <person name="Wisecaver J."/>
            <person name="Long T.M."/>
            <person name="Aerts A.L."/>
            <person name="Barry K."/>
            <person name="Choi C."/>
            <person name="Clum A."/>
            <person name="Coughlan A.Y."/>
            <person name="Deshpande S."/>
            <person name="Douglass A.P."/>
            <person name="Hanson S.J."/>
            <person name="Klenk H.-P."/>
            <person name="Labutti K."/>
            <person name="Lapidus A."/>
            <person name="Lindquist E."/>
            <person name="Lipzen A."/>
            <person name="Meier-Kolthoff J.P."/>
            <person name="Ohm R.A."/>
            <person name="Otillar R.P."/>
            <person name="Pangilinan J."/>
            <person name="Peng Y."/>
            <person name="Rokas A."/>
            <person name="Rosa C.A."/>
            <person name="Scheuner C."/>
            <person name="Sibirny A.A."/>
            <person name="Slot J.C."/>
            <person name="Stielow J.B."/>
            <person name="Sun H."/>
            <person name="Kurtzman C.P."/>
            <person name="Blackwell M."/>
            <person name="Grigoriev I.V."/>
            <person name="Jeffries T.W."/>
        </authorList>
    </citation>
    <scope>NUCLEOTIDE SEQUENCE [LARGE SCALE GENOMIC DNA]</scope>
    <source>
        <strain evidence="2">NRRL Y-17324</strain>
    </source>
</reference>
<evidence type="ECO:0000313" key="2">
    <source>
        <dbReference type="Proteomes" id="UP000094285"/>
    </source>
</evidence>
<gene>
    <name evidence="1" type="ORF">CANTADRAFT_250045</name>
</gene>
<keyword evidence="2" id="KW-1185">Reference proteome</keyword>
<dbReference type="EMBL" id="KV453912">
    <property type="protein sequence ID" value="ODV79201.1"/>
    <property type="molecule type" value="Genomic_DNA"/>
</dbReference>
<dbReference type="Proteomes" id="UP000094285">
    <property type="component" value="Unassembled WGS sequence"/>
</dbReference>
<dbReference type="AlphaFoldDB" id="A0A1E4SI74"/>
<sequence>MSGKAPGGARAYKAAAALRPYHEHITPTTITTTTDTIGDFVAGLSLGAGSSTVSVAADSTP</sequence>
<dbReference type="GeneID" id="30981428"/>
<protein>
    <submittedName>
        <fullName evidence="1">Uncharacterized protein</fullName>
    </submittedName>
</protein>
<organism evidence="1 2">
    <name type="scientific">Suhomyces tanzawaensis NRRL Y-17324</name>
    <dbReference type="NCBI Taxonomy" id="984487"/>
    <lineage>
        <taxon>Eukaryota</taxon>
        <taxon>Fungi</taxon>
        <taxon>Dikarya</taxon>
        <taxon>Ascomycota</taxon>
        <taxon>Saccharomycotina</taxon>
        <taxon>Pichiomycetes</taxon>
        <taxon>Debaryomycetaceae</taxon>
        <taxon>Suhomyces</taxon>
    </lineage>
</organism>
<evidence type="ECO:0000313" key="1">
    <source>
        <dbReference type="EMBL" id="ODV79201.1"/>
    </source>
</evidence>